<organism evidence="2 3">
    <name type="scientific">Halorientalis regularis</name>
    <dbReference type="NCBI Taxonomy" id="660518"/>
    <lineage>
        <taxon>Archaea</taxon>
        <taxon>Methanobacteriati</taxon>
        <taxon>Methanobacteriota</taxon>
        <taxon>Stenosarchaea group</taxon>
        <taxon>Halobacteria</taxon>
        <taxon>Halobacteriales</taxon>
        <taxon>Haloarculaceae</taxon>
        <taxon>Halorientalis</taxon>
    </lineage>
</organism>
<evidence type="ECO:0000256" key="1">
    <source>
        <dbReference type="SAM" id="Phobius"/>
    </source>
</evidence>
<keyword evidence="1" id="KW-0472">Membrane</keyword>
<dbReference type="STRING" id="660518.SAMN05216218_11646"/>
<feature type="transmembrane region" description="Helical" evidence="1">
    <location>
        <begin position="436"/>
        <end position="455"/>
    </location>
</feature>
<feature type="transmembrane region" description="Helical" evidence="1">
    <location>
        <begin position="6"/>
        <end position="26"/>
    </location>
</feature>
<protein>
    <submittedName>
        <fullName evidence="2">Uncharacterized protein</fullName>
    </submittedName>
</protein>
<feature type="transmembrane region" description="Helical" evidence="1">
    <location>
        <begin position="38"/>
        <end position="57"/>
    </location>
</feature>
<feature type="transmembrane region" description="Helical" evidence="1">
    <location>
        <begin position="196"/>
        <end position="214"/>
    </location>
</feature>
<sequence>MGRWTRWLVVWCGYYALVGAASAHTIGRSRFGAPLPLALLYAGAGGTVVLTAVWLGVTDGETTHAHPRTVGALSPSAGTALRGVARVSFFALFVAALGHGFAGRQVAAENLATVFVWPIWLKGVGLLAILFGSPWRVLSPWESLYDLLVALEGEELAVVGNLPSWLGAWPAVIGFVVGIGVVENLTVIIRSPRMTVLMVASYTLVMLLGAVAFGREWFERADTLTVLYGLFARVAPVLFDRTDAGGCRIYLRTPWAGCTRAVSGVSLVVFVVAAVYTVSFDGFSESTAYQTLLFGTRELFGVGPIVSVLVYLAGLLAFVGSFALAAIAVEALATGDATDWIATARAFAPTVVPIAAAYEIAHNYPFVLRNVGQLLTIALEFVGDGGTTISLLGWLSVPVFWASQVLLIVGGHVVAVVAAHRVAVDRYETLTLARRGHLPLVVVMVGYTVLSLWIVSRPFAA</sequence>
<dbReference type="EMBL" id="FNBK01000016">
    <property type="protein sequence ID" value="SDG14647.1"/>
    <property type="molecule type" value="Genomic_DNA"/>
</dbReference>
<keyword evidence="3" id="KW-1185">Reference proteome</keyword>
<name>A0A1G7RV02_9EURY</name>
<reference evidence="3" key="1">
    <citation type="submission" date="2016-10" db="EMBL/GenBank/DDBJ databases">
        <authorList>
            <person name="Varghese N."/>
            <person name="Submissions S."/>
        </authorList>
    </citation>
    <scope>NUCLEOTIDE SEQUENCE [LARGE SCALE GENOMIC DNA]</scope>
    <source>
        <strain evidence="3">IBRC-M 10760</strain>
    </source>
</reference>
<evidence type="ECO:0000313" key="3">
    <source>
        <dbReference type="Proteomes" id="UP000199076"/>
    </source>
</evidence>
<proteinExistence type="predicted"/>
<dbReference type="AlphaFoldDB" id="A0A1G7RV02"/>
<accession>A0A1G7RV02</accession>
<dbReference type="RefSeq" id="WP_092694671.1">
    <property type="nucleotide sequence ID" value="NZ_FNBK01000016.1"/>
</dbReference>
<feature type="transmembrane region" description="Helical" evidence="1">
    <location>
        <begin position="168"/>
        <end position="189"/>
    </location>
</feature>
<keyword evidence="1" id="KW-1133">Transmembrane helix</keyword>
<keyword evidence="1" id="KW-0812">Transmembrane</keyword>
<feature type="transmembrane region" description="Helical" evidence="1">
    <location>
        <begin position="114"/>
        <end position="135"/>
    </location>
</feature>
<feature type="transmembrane region" description="Helical" evidence="1">
    <location>
        <begin position="401"/>
        <end position="424"/>
    </location>
</feature>
<gene>
    <name evidence="2" type="ORF">SAMN05216218_11646</name>
</gene>
<evidence type="ECO:0000313" key="2">
    <source>
        <dbReference type="EMBL" id="SDG14647.1"/>
    </source>
</evidence>
<dbReference type="OrthoDB" id="307643at2157"/>
<feature type="transmembrane region" description="Helical" evidence="1">
    <location>
        <begin position="299"/>
        <end position="328"/>
    </location>
</feature>
<feature type="transmembrane region" description="Helical" evidence="1">
    <location>
        <begin position="261"/>
        <end position="278"/>
    </location>
</feature>
<dbReference type="Proteomes" id="UP000199076">
    <property type="component" value="Unassembled WGS sequence"/>
</dbReference>